<proteinExistence type="predicted"/>
<accession>A0AAN8BFH7</accession>
<dbReference type="EMBL" id="JAULUE010002060">
    <property type="protein sequence ID" value="KAK5884248.1"/>
    <property type="molecule type" value="Genomic_DNA"/>
</dbReference>
<evidence type="ECO:0000256" key="1">
    <source>
        <dbReference type="SAM" id="MobiDB-lite"/>
    </source>
</evidence>
<dbReference type="AlphaFoldDB" id="A0AAN8BFH7"/>
<reference evidence="2 3" key="1">
    <citation type="journal article" date="2023" name="Mol. Biol. Evol.">
        <title>Genomics of Secondarily Temperate Adaptation in the Only Non-Antarctic Icefish.</title>
        <authorList>
            <person name="Rivera-Colon A.G."/>
            <person name="Rayamajhi N."/>
            <person name="Minhas B.F."/>
            <person name="Madrigal G."/>
            <person name="Bilyk K.T."/>
            <person name="Yoon V."/>
            <person name="Hune M."/>
            <person name="Gregory S."/>
            <person name="Cheng C.H.C."/>
            <person name="Catchen J.M."/>
        </authorList>
    </citation>
    <scope>NUCLEOTIDE SEQUENCE [LARGE SCALE GENOMIC DNA]</scope>
    <source>
        <strain evidence="2">JC2023a</strain>
    </source>
</reference>
<organism evidence="2 3">
    <name type="scientific">Champsocephalus esox</name>
    <name type="common">pike icefish</name>
    <dbReference type="NCBI Taxonomy" id="159716"/>
    <lineage>
        <taxon>Eukaryota</taxon>
        <taxon>Metazoa</taxon>
        <taxon>Chordata</taxon>
        <taxon>Craniata</taxon>
        <taxon>Vertebrata</taxon>
        <taxon>Euteleostomi</taxon>
        <taxon>Actinopterygii</taxon>
        <taxon>Neopterygii</taxon>
        <taxon>Teleostei</taxon>
        <taxon>Neoteleostei</taxon>
        <taxon>Acanthomorphata</taxon>
        <taxon>Eupercaria</taxon>
        <taxon>Perciformes</taxon>
        <taxon>Notothenioidei</taxon>
        <taxon>Channichthyidae</taxon>
        <taxon>Champsocephalus</taxon>
    </lineage>
</organism>
<protein>
    <submittedName>
        <fullName evidence="2">Uncharacterized protein</fullName>
    </submittedName>
</protein>
<keyword evidence="3" id="KW-1185">Reference proteome</keyword>
<name>A0AAN8BFH7_9TELE</name>
<comment type="caution">
    <text evidence="2">The sequence shown here is derived from an EMBL/GenBank/DDBJ whole genome shotgun (WGS) entry which is preliminary data.</text>
</comment>
<sequence length="138" mass="14975">MLAKTKLERWSQRRGPPYMDTCDTRIRGRIISHESVQRHMSGNMPVGCFSMLLECYRCAARQTCIAPLTLPLDKERTEGESQKENMTTGAGSNAHPPYAGIWGGGAAALNVLYTARPRPLRWAPLYAAAAAAAALAAG</sequence>
<evidence type="ECO:0000313" key="3">
    <source>
        <dbReference type="Proteomes" id="UP001335648"/>
    </source>
</evidence>
<dbReference type="Proteomes" id="UP001335648">
    <property type="component" value="Unassembled WGS sequence"/>
</dbReference>
<evidence type="ECO:0000313" key="2">
    <source>
        <dbReference type="EMBL" id="KAK5884248.1"/>
    </source>
</evidence>
<gene>
    <name evidence="2" type="ORF">CesoFtcFv8_018088</name>
</gene>
<feature type="region of interest" description="Disordered" evidence="1">
    <location>
        <begin position="75"/>
        <end position="94"/>
    </location>
</feature>